<dbReference type="EMBL" id="BMFA01000007">
    <property type="protein sequence ID" value="GGB52637.1"/>
    <property type="molecule type" value="Genomic_DNA"/>
</dbReference>
<organism evidence="2 3">
    <name type="scientific">Roseibium aquae</name>
    <dbReference type="NCBI Taxonomy" id="1323746"/>
    <lineage>
        <taxon>Bacteria</taxon>
        <taxon>Pseudomonadati</taxon>
        <taxon>Pseudomonadota</taxon>
        <taxon>Alphaproteobacteria</taxon>
        <taxon>Hyphomicrobiales</taxon>
        <taxon>Stappiaceae</taxon>
        <taxon>Roseibium</taxon>
    </lineage>
</organism>
<evidence type="ECO:0000313" key="2">
    <source>
        <dbReference type="EMBL" id="GGB52637.1"/>
    </source>
</evidence>
<feature type="compositionally biased region" description="Polar residues" evidence="1">
    <location>
        <begin position="64"/>
        <end position="78"/>
    </location>
</feature>
<comment type="caution">
    <text evidence="2">The sequence shown here is derived from an EMBL/GenBank/DDBJ whole genome shotgun (WGS) entry which is preliminary data.</text>
</comment>
<feature type="region of interest" description="Disordered" evidence="1">
    <location>
        <begin position="241"/>
        <end position="293"/>
    </location>
</feature>
<proteinExistence type="predicted"/>
<protein>
    <submittedName>
        <fullName evidence="2">Uncharacterized protein</fullName>
    </submittedName>
</protein>
<evidence type="ECO:0000256" key="1">
    <source>
        <dbReference type="SAM" id="MobiDB-lite"/>
    </source>
</evidence>
<accession>A0A916TLF1</accession>
<evidence type="ECO:0000313" key="3">
    <source>
        <dbReference type="Proteomes" id="UP000605148"/>
    </source>
</evidence>
<gene>
    <name evidence="2" type="ORF">GCM10011316_25850</name>
</gene>
<keyword evidence="3" id="KW-1185">Reference proteome</keyword>
<reference evidence="2" key="1">
    <citation type="journal article" date="2014" name="Int. J. Syst. Evol. Microbiol.">
        <title>Complete genome sequence of Corynebacterium casei LMG S-19264T (=DSM 44701T), isolated from a smear-ripened cheese.</title>
        <authorList>
            <consortium name="US DOE Joint Genome Institute (JGI-PGF)"/>
            <person name="Walter F."/>
            <person name="Albersmeier A."/>
            <person name="Kalinowski J."/>
            <person name="Ruckert C."/>
        </authorList>
    </citation>
    <scope>NUCLEOTIDE SEQUENCE</scope>
    <source>
        <strain evidence="2">CGMCC 1.12426</strain>
    </source>
</reference>
<feature type="region of interest" description="Disordered" evidence="1">
    <location>
        <begin position="1"/>
        <end position="121"/>
    </location>
</feature>
<reference evidence="2" key="2">
    <citation type="submission" date="2020-09" db="EMBL/GenBank/DDBJ databases">
        <authorList>
            <person name="Sun Q."/>
            <person name="Zhou Y."/>
        </authorList>
    </citation>
    <scope>NUCLEOTIDE SEQUENCE</scope>
    <source>
        <strain evidence="2">CGMCC 1.12426</strain>
    </source>
</reference>
<dbReference type="Proteomes" id="UP000605148">
    <property type="component" value="Unassembled WGS sequence"/>
</dbReference>
<dbReference type="AlphaFoldDB" id="A0A916TLF1"/>
<feature type="compositionally biased region" description="Low complexity" evidence="1">
    <location>
        <begin position="252"/>
        <end position="266"/>
    </location>
</feature>
<sequence>MRYIQLGSRDDGTIPACKTEASKASADHTRLSRTPAPGVPAGSPSESQTPDPAPPMPRDTAPPSDTSADSLSAPTHWNASKGERRNLKTRPWATPGGKGPAHALKDGQTPDGQGDDQDGHSALNRILSSPEFKPVPQLRTFLEYIVLAKLEGRENEIKGYSIAVNALGRDPSFDPVSDPIVRVEAARLRRRLTEYYNGTGCADPVEIVVPKGTYLPKIRKKPIPGAAAGDLVFLDPLRQAARPSQGQEGERPQAAAPASALPWATPETSGSGKAAVGQDTTGQGSFPDRSAGVSGVAQAGPIQTLTLRPQALALICAGCVVLGFVLGRF</sequence>
<name>A0A916TLF1_9HYPH</name>